<evidence type="ECO:0000313" key="3">
    <source>
        <dbReference type="EMBL" id="KAF5943484.1"/>
    </source>
</evidence>
<evidence type="ECO:0000313" key="4">
    <source>
        <dbReference type="Proteomes" id="UP000593564"/>
    </source>
</evidence>
<feature type="transmembrane region" description="Helical" evidence="2">
    <location>
        <begin position="169"/>
        <end position="186"/>
    </location>
</feature>
<dbReference type="AlphaFoldDB" id="A0A7J7GVL2"/>
<protein>
    <submittedName>
        <fullName evidence="3">Uncharacterized protein</fullName>
    </submittedName>
</protein>
<proteinExistence type="predicted"/>
<evidence type="ECO:0000256" key="2">
    <source>
        <dbReference type="SAM" id="Phobius"/>
    </source>
</evidence>
<keyword evidence="1" id="KW-0175">Coiled coil</keyword>
<sequence length="188" mass="20995">MEPLKSDAEANRKKNESLEKRNAALERQVCELRDTIYKLQSRVPPIVETNVAALKNQIHELKSAVSRLESSFHHLTPVGTSTEMGSDAVLKKEVDRLEHRVVQLELDSLMGVRKQEMEKIVEKNAELANRLAQLTTTVDQLKSLSSHETGLTTPTEADHGIQGHERNDLVSCLIVLIFLVSVLIGVNI</sequence>
<keyword evidence="2" id="KW-0472">Membrane</keyword>
<keyword evidence="4" id="KW-1185">Reference proteome</keyword>
<keyword evidence="2" id="KW-0812">Transmembrane</keyword>
<reference evidence="4" key="1">
    <citation type="journal article" date="2020" name="Nat. Commun.">
        <title>Genome assembly of wild tea tree DASZ reveals pedigree and selection history of tea varieties.</title>
        <authorList>
            <person name="Zhang W."/>
            <person name="Zhang Y."/>
            <person name="Qiu H."/>
            <person name="Guo Y."/>
            <person name="Wan H."/>
            <person name="Zhang X."/>
            <person name="Scossa F."/>
            <person name="Alseekh S."/>
            <person name="Zhang Q."/>
            <person name="Wang P."/>
            <person name="Xu L."/>
            <person name="Schmidt M.H."/>
            <person name="Jia X."/>
            <person name="Li D."/>
            <person name="Zhu A."/>
            <person name="Guo F."/>
            <person name="Chen W."/>
            <person name="Ni D."/>
            <person name="Usadel B."/>
            <person name="Fernie A.R."/>
            <person name="Wen W."/>
        </authorList>
    </citation>
    <scope>NUCLEOTIDE SEQUENCE [LARGE SCALE GENOMIC DNA]</scope>
    <source>
        <strain evidence="4">cv. G240</strain>
    </source>
</reference>
<dbReference type="Gene3D" id="1.10.287.1490">
    <property type="match status" value="1"/>
</dbReference>
<keyword evidence="2" id="KW-1133">Transmembrane helix</keyword>
<reference evidence="3 4" key="2">
    <citation type="submission" date="2020-07" db="EMBL/GenBank/DDBJ databases">
        <title>Genome assembly of wild tea tree DASZ reveals pedigree and selection history of tea varieties.</title>
        <authorList>
            <person name="Zhang W."/>
        </authorList>
    </citation>
    <scope>NUCLEOTIDE SEQUENCE [LARGE SCALE GENOMIC DNA]</scope>
    <source>
        <strain evidence="4">cv. G240</strain>
        <tissue evidence="3">Leaf</tissue>
    </source>
</reference>
<dbReference type="Proteomes" id="UP000593564">
    <property type="component" value="Unassembled WGS sequence"/>
</dbReference>
<dbReference type="EMBL" id="JACBKZ010000008">
    <property type="protein sequence ID" value="KAF5943484.1"/>
    <property type="molecule type" value="Genomic_DNA"/>
</dbReference>
<feature type="coiled-coil region" evidence="1">
    <location>
        <begin position="8"/>
        <end position="144"/>
    </location>
</feature>
<accession>A0A7J7GVL2</accession>
<gene>
    <name evidence="3" type="ORF">HYC85_017561</name>
</gene>
<comment type="caution">
    <text evidence="3">The sequence shown here is derived from an EMBL/GenBank/DDBJ whole genome shotgun (WGS) entry which is preliminary data.</text>
</comment>
<name>A0A7J7GVL2_CAMSI</name>
<organism evidence="3 4">
    <name type="scientific">Camellia sinensis</name>
    <name type="common">Tea plant</name>
    <name type="synonym">Thea sinensis</name>
    <dbReference type="NCBI Taxonomy" id="4442"/>
    <lineage>
        <taxon>Eukaryota</taxon>
        <taxon>Viridiplantae</taxon>
        <taxon>Streptophyta</taxon>
        <taxon>Embryophyta</taxon>
        <taxon>Tracheophyta</taxon>
        <taxon>Spermatophyta</taxon>
        <taxon>Magnoliopsida</taxon>
        <taxon>eudicotyledons</taxon>
        <taxon>Gunneridae</taxon>
        <taxon>Pentapetalae</taxon>
        <taxon>asterids</taxon>
        <taxon>Ericales</taxon>
        <taxon>Theaceae</taxon>
        <taxon>Camellia</taxon>
    </lineage>
</organism>
<evidence type="ECO:0000256" key="1">
    <source>
        <dbReference type="SAM" id="Coils"/>
    </source>
</evidence>